<sequence length="329" mass="37315">MSFVSPSFLNTLQVYLTSNEIEDADLLTQIEHAQKNYQWRMPKSEFIGLLEQIQARYDKPALGFRIGRCLSPEHYGMVGYLATSCSSLGQALQRYQQHLSLVDSSLDTRYSDVGNQRLIRWWHNEANSQGIWGEFGLMVFINFYQALIGKDIAPSYVELTAPCHGDPKIYEMLCGCPVKFGCDAIGIALPKSLYALKISSSDPFLRQLYDRQALALHQDFVAHDPFLQMTQFAIRHALPEQRCSAAQIAKQLGYSLRTFYRHLDARGLRYRALIADTRYALAKSYLHDPSLSLAEIALMLGYADQSAFSRAFVAWSAQTPSAYRLQARL</sequence>
<dbReference type="RefSeq" id="WP_092615618.1">
    <property type="nucleotide sequence ID" value="NZ_FMYK01000001.1"/>
</dbReference>
<dbReference type="OrthoDB" id="6506763at2"/>
<dbReference type="SMART" id="SM00342">
    <property type="entry name" value="HTH_ARAC"/>
    <property type="match status" value="1"/>
</dbReference>
<dbReference type="SUPFAM" id="SSF46689">
    <property type="entry name" value="Homeodomain-like"/>
    <property type="match status" value="1"/>
</dbReference>
<organism evidence="5 6">
    <name type="scientific">Acinetobacter marinus</name>
    <dbReference type="NCBI Taxonomy" id="281375"/>
    <lineage>
        <taxon>Bacteria</taxon>
        <taxon>Pseudomonadati</taxon>
        <taxon>Pseudomonadota</taxon>
        <taxon>Gammaproteobacteria</taxon>
        <taxon>Moraxellales</taxon>
        <taxon>Moraxellaceae</taxon>
        <taxon>Acinetobacter</taxon>
    </lineage>
</organism>
<keyword evidence="2 5" id="KW-0238">DNA-binding</keyword>
<dbReference type="Proteomes" id="UP000242317">
    <property type="component" value="Unassembled WGS sequence"/>
</dbReference>
<dbReference type="Pfam" id="PF12625">
    <property type="entry name" value="Arabinose_bd"/>
    <property type="match status" value="1"/>
</dbReference>
<dbReference type="GO" id="GO:0000976">
    <property type="term" value="F:transcription cis-regulatory region binding"/>
    <property type="evidence" value="ECO:0007669"/>
    <property type="project" value="TreeGrafter"/>
</dbReference>
<proteinExistence type="predicted"/>
<dbReference type="InterPro" id="IPR009057">
    <property type="entry name" value="Homeodomain-like_sf"/>
</dbReference>
<dbReference type="InterPro" id="IPR018060">
    <property type="entry name" value="HTH_AraC"/>
</dbReference>
<dbReference type="AlphaFoldDB" id="A0A1G6GY98"/>
<evidence type="ECO:0000256" key="2">
    <source>
        <dbReference type="ARBA" id="ARBA00023125"/>
    </source>
</evidence>
<gene>
    <name evidence="5" type="ORF">SAMN05421749_101565</name>
</gene>
<dbReference type="Pfam" id="PF12833">
    <property type="entry name" value="HTH_18"/>
    <property type="match status" value="1"/>
</dbReference>
<dbReference type="PANTHER" id="PTHR47894">
    <property type="entry name" value="HTH-TYPE TRANSCRIPTIONAL REGULATOR GADX"/>
    <property type="match status" value="1"/>
</dbReference>
<feature type="domain" description="HTH araC/xylS-type" evidence="4">
    <location>
        <begin position="228"/>
        <end position="326"/>
    </location>
</feature>
<keyword evidence="6" id="KW-1185">Reference proteome</keyword>
<protein>
    <submittedName>
        <fullName evidence="5">AraC-type DNA-binding protein</fullName>
    </submittedName>
</protein>
<evidence type="ECO:0000256" key="1">
    <source>
        <dbReference type="ARBA" id="ARBA00023015"/>
    </source>
</evidence>
<dbReference type="PANTHER" id="PTHR47894:SF1">
    <property type="entry name" value="HTH-TYPE TRANSCRIPTIONAL REGULATOR VQSM"/>
    <property type="match status" value="1"/>
</dbReference>
<evidence type="ECO:0000313" key="5">
    <source>
        <dbReference type="EMBL" id="SDB87017.1"/>
    </source>
</evidence>
<dbReference type="InterPro" id="IPR032687">
    <property type="entry name" value="AraC-type_N"/>
</dbReference>
<dbReference type="EMBL" id="FMYK01000001">
    <property type="protein sequence ID" value="SDB87017.1"/>
    <property type="molecule type" value="Genomic_DNA"/>
</dbReference>
<evidence type="ECO:0000313" key="6">
    <source>
        <dbReference type="Proteomes" id="UP000242317"/>
    </source>
</evidence>
<reference evidence="6" key="1">
    <citation type="submission" date="2016-09" db="EMBL/GenBank/DDBJ databases">
        <authorList>
            <person name="Varghese N."/>
            <person name="Submissions S."/>
        </authorList>
    </citation>
    <scope>NUCLEOTIDE SEQUENCE [LARGE SCALE GENOMIC DNA]</scope>
    <source>
        <strain evidence="6">ANC 3699</strain>
    </source>
</reference>
<evidence type="ECO:0000256" key="3">
    <source>
        <dbReference type="ARBA" id="ARBA00023163"/>
    </source>
</evidence>
<keyword evidence="3" id="KW-0804">Transcription</keyword>
<dbReference type="GO" id="GO:0003700">
    <property type="term" value="F:DNA-binding transcription factor activity"/>
    <property type="evidence" value="ECO:0007669"/>
    <property type="project" value="InterPro"/>
</dbReference>
<dbReference type="GO" id="GO:0005829">
    <property type="term" value="C:cytosol"/>
    <property type="evidence" value="ECO:0007669"/>
    <property type="project" value="TreeGrafter"/>
</dbReference>
<dbReference type="Gene3D" id="1.10.10.60">
    <property type="entry name" value="Homeodomain-like"/>
    <property type="match status" value="1"/>
</dbReference>
<evidence type="ECO:0000259" key="4">
    <source>
        <dbReference type="PROSITE" id="PS01124"/>
    </source>
</evidence>
<name>A0A1G6GY98_9GAMM</name>
<keyword evidence="1" id="KW-0805">Transcription regulation</keyword>
<dbReference type="PROSITE" id="PS01124">
    <property type="entry name" value="HTH_ARAC_FAMILY_2"/>
    <property type="match status" value="1"/>
</dbReference>
<accession>A0A1G6GY98</accession>